<dbReference type="HOGENOM" id="CLU_047426_2_0_2"/>
<dbReference type="Gene3D" id="3.30.1960.10">
    <property type="entry name" value="tRNA wybutosine-synthesizing-like"/>
    <property type="match status" value="1"/>
</dbReference>
<evidence type="ECO:0000256" key="7">
    <source>
        <dbReference type="HAMAP-Rule" id="MF_00266"/>
    </source>
</evidence>
<keyword evidence="4 7" id="KW-0949">S-adenosyl-L-methionine</keyword>
<proteinExistence type="inferred from homology"/>
<feature type="domain" description="tRNA wybutosine-synthesizing protein" evidence="8">
    <location>
        <begin position="14"/>
        <end position="184"/>
    </location>
</feature>
<dbReference type="HAMAP" id="MF_00266">
    <property type="entry name" value="TYW3_archaea"/>
    <property type="match status" value="1"/>
</dbReference>
<dbReference type="AlphaFoldDB" id="A0A075WIN6"/>
<dbReference type="PANTHER" id="PTHR48418:SF1">
    <property type="entry name" value="TRNA WYBUTOSINE-SYNTHESIZING PROTEIN 3"/>
    <property type="match status" value="1"/>
</dbReference>
<protein>
    <recommendedName>
        <fullName evidence="6 7">tRNA(Phe) 7-((3-amino-3-carboxypropyl)-4-demethylwyosine(37)-N(4))-methyltransferase</fullName>
        <ecNumber evidence="7">2.1.1.282</ecNumber>
    </recommendedName>
    <alternativeName>
        <fullName evidence="7">tRNA wyosine derivatives biosynthesis protein Taw3</fullName>
    </alternativeName>
</protein>
<gene>
    <name evidence="7" type="primary">taw3</name>
    <name evidence="9" type="ORF">AFULGI_00023270</name>
</gene>
<evidence type="ECO:0000256" key="4">
    <source>
        <dbReference type="ARBA" id="ARBA00022691"/>
    </source>
</evidence>
<comment type="catalytic activity">
    <reaction evidence="7">
        <text>4-demethyl-7-[(3S)-3-amino-3-carboxypropyl]wyosine(37) in tRNA(Phe) + S-adenosyl-L-methionine = 7-[(3S)-3-amino-3-carboxypropyl]wyosine(37) in tRNA(Phe) + S-adenosyl-L-homocysteine + H(+)</text>
        <dbReference type="Rhea" id="RHEA:36635"/>
        <dbReference type="Rhea" id="RHEA-COMP:10378"/>
        <dbReference type="Rhea" id="RHEA-COMP:10379"/>
        <dbReference type="ChEBI" id="CHEBI:15378"/>
        <dbReference type="ChEBI" id="CHEBI:57856"/>
        <dbReference type="ChEBI" id="CHEBI:59789"/>
        <dbReference type="ChEBI" id="CHEBI:73543"/>
        <dbReference type="ChEBI" id="CHEBI:73550"/>
        <dbReference type="EC" id="2.1.1.282"/>
    </reaction>
</comment>
<dbReference type="InterPro" id="IPR036602">
    <property type="entry name" value="tRNA_yW-synthesising-like_sf"/>
</dbReference>
<dbReference type="Proteomes" id="UP000028501">
    <property type="component" value="Chromosome"/>
</dbReference>
<dbReference type="Pfam" id="PF02676">
    <property type="entry name" value="TYW3"/>
    <property type="match status" value="1"/>
</dbReference>
<dbReference type="SUPFAM" id="SSF111278">
    <property type="entry name" value="SSo0622-like"/>
    <property type="match status" value="1"/>
</dbReference>
<comment type="similarity">
    <text evidence="1 7">Belongs to the TYW3 family.</text>
</comment>
<dbReference type="InterPro" id="IPR003827">
    <property type="entry name" value="tRNA_yW-synthesising"/>
</dbReference>
<keyword evidence="3 7" id="KW-0808">Transferase</keyword>
<keyword evidence="2 7" id="KW-0489">Methyltransferase</keyword>
<evidence type="ECO:0000313" key="10">
    <source>
        <dbReference type="Proteomes" id="UP000028501"/>
    </source>
</evidence>
<evidence type="ECO:0000256" key="2">
    <source>
        <dbReference type="ARBA" id="ARBA00022603"/>
    </source>
</evidence>
<evidence type="ECO:0000256" key="5">
    <source>
        <dbReference type="ARBA" id="ARBA00022694"/>
    </source>
</evidence>
<dbReference type="PANTHER" id="PTHR48418">
    <property type="entry name" value="TRNA WYBUTOSINE-SYNTHESIZING PROTEIN 3"/>
    <property type="match status" value="1"/>
</dbReference>
<evidence type="ECO:0000256" key="6">
    <source>
        <dbReference type="ARBA" id="ARBA00030554"/>
    </source>
</evidence>
<organism evidence="9 10">
    <name type="scientific">Archaeoglobus fulgidus DSM 8774</name>
    <dbReference type="NCBI Taxonomy" id="1344584"/>
    <lineage>
        <taxon>Archaea</taxon>
        <taxon>Methanobacteriati</taxon>
        <taxon>Methanobacteriota</taxon>
        <taxon>Archaeoglobi</taxon>
        <taxon>Archaeoglobales</taxon>
        <taxon>Archaeoglobaceae</taxon>
        <taxon>Archaeoglobus</taxon>
    </lineage>
</organism>
<comment type="function">
    <text evidence="7">S-adenosyl-L-methionine-dependent methyltransferase that acts as a component of the wyosine derivatives biosynthesis pathway. Probably methylates N-4 position of wybutosine-86 to produce wybutosine-72.</text>
</comment>
<dbReference type="InterPro" id="IPR022908">
    <property type="entry name" value="Taw3"/>
</dbReference>
<dbReference type="KEGG" id="afg:AFULGI_00023270"/>
<dbReference type="GO" id="GO:0030488">
    <property type="term" value="P:tRNA methylation"/>
    <property type="evidence" value="ECO:0007669"/>
    <property type="project" value="InterPro"/>
</dbReference>
<reference evidence="9 10" key="1">
    <citation type="submission" date="2013-07" db="EMBL/GenBank/DDBJ databases">
        <title>Genome of Archaeoglobus fulgidus.</title>
        <authorList>
            <person name="Fiebig A."/>
            <person name="Birkeland N.-K."/>
        </authorList>
    </citation>
    <scope>NUCLEOTIDE SEQUENCE [LARGE SCALE GENOMIC DNA]</scope>
    <source>
        <strain evidence="9 10">DSM 8774</strain>
    </source>
</reference>
<keyword evidence="5 7" id="KW-0819">tRNA processing</keyword>
<accession>A0A075WIN6</accession>
<evidence type="ECO:0000256" key="1">
    <source>
        <dbReference type="ARBA" id="ARBA00008569"/>
    </source>
</evidence>
<dbReference type="EMBL" id="CP006577">
    <property type="protein sequence ID" value="AIG99049.1"/>
    <property type="molecule type" value="Genomic_DNA"/>
</dbReference>
<evidence type="ECO:0000259" key="8">
    <source>
        <dbReference type="Pfam" id="PF02676"/>
    </source>
</evidence>
<dbReference type="GeneID" id="24795808"/>
<dbReference type="EC" id="2.1.1.282" evidence="7"/>
<dbReference type="GO" id="GO:0031591">
    <property type="term" value="P:wybutosine biosynthetic process"/>
    <property type="evidence" value="ECO:0007669"/>
    <property type="project" value="InterPro"/>
</dbReference>
<dbReference type="GO" id="GO:0008175">
    <property type="term" value="F:tRNA methyltransferase activity"/>
    <property type="evidence" value="ECO:0007669"/>
    <property type="project" value="InterPro"/>
</dbReference>
<evidence type="ECO:0000313" key="9">
    <source>
        <dbReference type="EMBL" id="AIG99049.1"/>
    </source>
</evidence>
<sequence>MWEQFKKEKLRGYLEAKNQRKVDFDIVELLDLINSFDDFVTLSSCSGRIAVVDLEKPGDKASSLFLGKWHEGVEVSEVAEAALRSRKVAWLIQYPPIIHVACRNIGAAKLLMNAANTAGFRRSGVISLSNYVVEIASLERIELPVAEKGLMLVDDAYLSYVVRWANEKLLKGKEKLGRLQEALESLQRENAYCSD</sequence>
<name>A0A075WIN6_ARCFL</name>
<dbReference type="RefSeq" id="WP_048064522.1">
    <property type="nucleotide sequence ID" value="NZ_CP006577.1"/>
</dbReference>
<evidence type="ECO:0000256" key="3">
    <source>
        <dbReference type="ARBA" id="ARBA00022679"/>
    </source>
</evidence>
<dbReference type="NCBIfam" id="NF003267">
    <property type="entry name" value="PRK04235.1-6"/>
    <property type="match status" value="1"/>
</dbReference>